<proteinExistence type="predicted"/>
<organism evidence="1 2">
    <name type="scientific">Hyphomonas neptunium (strain ATCC 15444)</name>
    <dbReference type="NCBI Taxonomy" id="228405"/>
    <lineage>
        <taxon>Bacteria</taxon>
        <taxon>Pseudomonadati</taxon>
        <taxon>Pseudomonadota</taxon>
        <taxon>Alphaproteobacteria</taxon>
        <taxon>Hyphomonadales</taxon>
        <taxon>Hyphomonadaceae</taxon>
        <taxon>Hyphomonas</taxon>
    </lineage>
</organism>
<dbReference type="eggNOG" id="COG4967">
    <property type="taxonomic scope" value="Bacteria"/>
</dbReference>
<sequence>MRQDRGFAMADALIALLLTSLFLSGLLSVNATTLRTAVSGETRLTAALIARAVIEDPSMREDAGKVEVAGRTYTWQRDRQDLPPDMKDRALLTTISVAVHWQGRSGDLVYRLETARVKGRAHEG</sequence>
<dbReference type="EMBL" id="CP000158">
    <property type="protein sequence ID" value="ABI75403.1"/>
    <property type="molecule type" value="Genomic_DNA"/>
</dbReference>
<evidence type="ECO:0008006" key="3">
    <source>
        <dbReference type="Google" id="ProtNLM"/>
    </source>
</evidence>
<dbReference type="AlphaFoldDB" id="Q0BZ80"/>
<keyword evidence="2" id="KW-1185">Reference proteome</keyword>
<dbReference type="Proteomes" id="UP000001959">
    <property type="component" value="Chromosome"/>
</dbReference>
<dbReference type="STRING" id="228405.HNE_2519"/>
<dbReference type="KEGG" id="hne:HNE_2519"/>
<name>Q0BZ80_HYPNA</name>
<dbReference type="HOGENOM" id="CLU_2000798_0_0_5"/>
<gene>
    <name evidence="1" type="ordered locus">HNE_2519</name>
</gene>
<protein>
    <recommendedName>
        <fullName evidence="3">General secretion pathway protein I</fullName>
    </recommendedName>
</protein>
<evidence type="ECO:0000313" key="2">
    <source>
        <dbReference type="Proteomes" id="UP000001959"/>
    </source>
</evidence>
<accession>Q0BZ80</accession>
<reference evidence="1 2" key="1">
    <citation type="journal article" date="2006" name="J. Bacteriol.">
        <title>Comparative genomic evidence for a close relationship between the dimorphic prosthecate bacteria Hyphomonas neptunium and Caulobacter crescentus.</title>
        <authorList>
            <person name="Badger J.H."/>
            <person name="Hoover T.R."/>
            <person name="Brun Y.V."/>
            <person name="Weiner R.M."/>
            <person name="Laub M.T."/>
            <person name="Alexandre G."/>
            <person name="Mrazek J."/>
            <person name="Ren Q."/>
            <person name="Paulsen I.T."/>
            <person name="Nelson K.E."/>
            <person name="Khouri H.M."/>
            <person name="Radune D."/>
            <person name="Sosa J."/>
            <person name="Dodson R.J."/>
            <person name="Sullivan S.A."/>
            <person name="Rosovitz M.J."/>
            <person name="Madupu R."/>
            <person name="Brinkac L.M."/>
            <person name="Durkin A.S."/>
            <person name="Daugherty S.C."/>
            <person name="Kothari S.P."/>
            <person name="Giglio M.G."/>
            <person name="Zhou L."/>
            <person name="Haft D.H."/>
            <person name="Selengut J.D."/>
            <person name="Davidsen T.M."/>
            <person name="Yang Q."/>
            <person name="Zafar N."/>
            <person name="Ward N.L."/>
        </authorList>
    </citation>
    <scope>NUCLEOTIDE SEQUENCE [LARGE SCALE GENOMIC DNA]</scope>
    <source>
        <strain evidence="1 2">ATCC 15444</strain>
    </source>
</reference>
<evidence type="ECO:0000313" key="1">
    <source>
        <dbReference type="EMBL" id="ABI75403.1"/>
    </source>
</evidence>